<dbReference type="PRINTS" id="PR00080">
    <property type="entry name" value="SDRFAMILY"/>
</dbReference>
<dbReference type="Proteomes" id="UP000001822">
    <property type="component" value="Chromosome"/>
</dbReference>
<dbReference type="GO" id="GO:0035527">
    <property type="term" value="F:3-hydroxypropionate dehydrogenase (NADP+) activity"/>
    <property type="evidence" value="ECO:0007669"/>
    <property type="project" value="UniProtKB-EC"/>
</dbReference>
<dbReference type="InterPro" id="IPR020904">
    <property type="entry name" value="Sc_DH/Rdtase_CS"/>
</dbReference>
<evidence type="ECO:0000256" key="10">
    <source>
        <dbReference type="ARBA" id="ARBA00047274"/>
    </source>
</evidence>
<evidence type="ECO:0000313" key="13">
    <source>
        <dbReference type="EMBL" id="ABG60854.1"/>
    </source>
</evidence>
<protein>
    <recommendedName>
        <fullName evidence="6">NADP-dependent 3-hydroxy acid dehydrogenase YdfG</fullName>
        <ecNumber evidence="4">1.1.1.298</ecNumber>
        <ecNumber evidence="5">1.1.1.381</ecNumber>
    </recommendedName>
    <alternativeName>
        <fullName evidence="8">L-allo-threonine dehydrogenase</fullName>
    </alternativeName>
    <alternativeName>
        <fullName evidence="7">Malonic semialdehyde reductase</fullName>
    </alternativeName>
</protein>
<keyword evidence="14" id="KW-1185">Reference proteome</keyword>
<dbReference type="KEGG" id="chu:CHU_3621"/>
<dbReference type="InterPro" id="IPR057326">
    <property type="entry name" value="KR_dom"/>
</dbReference>
<evidence type="ECO:0000256" key="8">
    <source>
        <dbReference type="ARBA" id="ARBA00044349"/>
    </source>
</evidence>
<evidence type="ECO:0000313" key="14">
    <source>
        <dbReference type="Proteomes" id="UP000001822"/>
    </source>
</evidence>
<evidence type="ECO:0000256" key="7">
    <source>
        <dbReference type="ARBA" id="ARBA00044271"/>
    </source>
</evidence>
<evidence type="ECO:0000256" key="6">
    <source>
        <dbReference type="ARBA" id="ARBA00044065"/>
    </source>
</evidence>
<evidence type="ECO:0000256" key="2">
    <source>
        <dbReference type="ARBA" id="ARBA00023002"/>
    </source>
</evidence>
<evidence type="ECO:0000256" key="1">
    <source>
        <dbReference type="ARBA" id="ARBA00006484"/>
    </source>
</evidence>
<comment type="catalytic activity">
    <reaction evidence="3">
        <text>L-allo-threonine + NADP(+) = aminoacetone + CO2 + NADPH</text>
        <dbReference type="Rhea" id="RHEA:43524"/>
        <dbReference type="ChEBI" id="CHEBI:16526"/>
        <dbReference type="ChEBI" id="CHEBI:57783"/>
        <dbReference type="ChEBI" id="CHEBI:58320"/>
        <dbReference type="ChEBI" id="CHEBI:58349"/>
        <dbReference type="ChEBI" id="CHEBI:58585"/>
        <dbReference type="EC" id="1.1.1.381"/>
    </reaction>
</comment>
<name>A0A6N4SWJ3_CYTH3</name>
<gene>
    <name evidence="13" type="primary">ydfG</name>
    <name evidence="13" type="ordered locus">CHU_3621</name>
</gene>
<accession>A0A6N4SWJ3</accession>
<dbReference type="PANTHER" id="PTHR43086:SF3">
    <property type="entry name" value="NADP-DEPENDENT 3-HYDROXY ACID DEHYDROGENASE YDFG"/>
    <property type="match status" value="1"/>
</dbReference>
<dbReference type="PIRSF" id="PIRSF000126">
    <property type="entry name" value="11-beta-HSD1"/>
    <property type="match status" value="1"/>
</dbReference>
<comment type="similarity">
    <text evidence="1 11">Belongs to the short-chain dehydrogenases/reductases (SDR) family.</text>
</comment>
<dbReference type="PRINTS" id="PR00081">
    <property type="entry name" value="GDHRDH"/>
</dbReference>
<dbReference type="RefSeq" id="WP_011586959.1">
    <property type="nucleotide sequence ID" value="NC_008255.1"/>
</dbReference>
<sequence length="258" mass="28082">MTYALITGASKGIGKSIAEELAAKGKNLLLVSRSEETLNELRLSLIQRYNVHVAYLAIDLSAAEAPQLVSNWCTSNNYSIDVLVNNAGYGLWGPFEKVSLESHQEMLQLNMLTVVQLTYALLPELKKHASSYILNVASTAAYQAVPTLSLYAASKSFVLLFTRGIRLELEGTGVSVSCLCPGPTSTDFVTRAGMSLAIQKKSDTFSMTSEAVARIGVRGMYNHKAEIIPGLLNKIIVAATAWLPKYVTEKIANDLYKK</sequence>
<dbReference type="SMART" id="SM00822">
    <property type="entry name" value="PKS_KR"/>
    <property type="match status" value="1"/>
</dbReference>
<reference evidence="13 14" key="1">
    <citation type="journal article" date="2007" name="Appl. Environ. Microbiol.">
        <title>Genome sequence of the cellulolytic gliding bacterium Cytophaga hutchinsonii.</title>
        <authorList>
            <person name="Xie G."/>
            <person name="Bruce D.C."/>
            <person name="Challacombe J.F."/>
            <person name="Chertkov O."/>
            <person name="Detter J.C."/>
            <person name="Gilna P."/>
            <person name="Han C.S."/>
            <person name="Lucas S."/>
            <person name="Misra M."/>
            <person name="Myers G.L."/>
            <person name="Richardson P."/>
            <person name="Tapia R."/>
            <person name="Thayer N."/>
            <person name="Thompson L.S."/>
            <person name="Brettin T.S."/>
            <person name="Henrissat B."/>
            <person name="Wilson D.B."/>
            <person name="McBride M.J."/>
        </authorList>
    </citation>
    <scope>NUCLEOTIDE SEQUENCE [LARGE SCALE GENOMIC DNA]</scope>
    <source>
        <strain evidence="14">ATCC 33406 / DSM 1761 / CIP 103989 / NBRC 15051 / NCIMB 9469 / D465</strain>
    </source>
</reference>
<dbReference type="CDD" id="cd05233">
    <property type="entry name" value="SDR_c"/>
    <property type="match status" value="1"/>
</dbReference>
<evidence type="ECO:0000256" key="9">
    <source>
        <dbReference type="ARBA" id="ARBA00045650"/>
    </source>
</evidence>
<dbReference type="EC" id="1.1.1.298" evidence="4"/>
<comment type="catalytic activity">
    <reaction evidence="10">
        <text>3-hydroxypropanoate + NADP(+) = 3-oxopropanoate + NADPH + H(+)</text>
        <dbReference type="Rhea" id="RHEA:26438"/>
        <dbReference type="ChEBI" id="CHEBI:15378"/>
        <dbReference type="ChEBI" id="CHEBI:16510"/>
        <dbReference type="ChEBI" id="CHEBI:33190"/>
        <dbReference type="ChEBI" id="CHEBI:57783"/>
        <dbReference type="ChEBI" id="CHEBI:58349"/>
        <dbReference type="EC" id="1.1.1.298"/>
    </reaction>
</comment>
<dbReference type="EC" id="1.1.1.381" evidence="5"/>
<evidence type="ECO:0000256" key="5">
    <source>
        <dbReference type="ARBA" id="ARBA00044059"/>
    </source>
</evidence>
<keyword evidence="2" id="KW-0560">Oxidoreductase</keyword>
<dbReference type="AlphaFoldDB" id="A0A6N4SWJ3"/>
<evidence type="ECO:0000256" key="4">
    <source>
        <dbReference type="ARBA" id="ARBA00044050"/>
    </source>
</evidence>
<comment type="function">
    <text evidence="9">NADP-dependent dehydrogenase with broad substrate specificity acting on 3-hydroxy acids. Catalyzes the NADP-dependent oxidation of L-allo-threonine to L-2-amino-3-keto-butyrate, which is spontaneously decarboxylated into aminoacetone. Also acts on D-threonine, L-serine, D-serine, D-3-hydroxyisobutyrate, L-3-hydroxyisobutyrate, D-glycerate and L-glycerate. Able to catalyze the reduction of the malonic semialdehyde to 3-hydroxypropionic acid. YdfG is apparently supplementing RutE, the presumed malonic semialdehyde reductase involved in pyrimidine degradation since both are able to detoxify malonic semialdehyde.</text>
</comment>
<dbReference type="PANTHER" id="PTHR43086">
    <property type="entry name" value="VERY-LONG-CHAIN 3-OXOOACYL-COA REDUCTASE"/>
    <property type="match status" value="1"/>
</dbReference>
<evidence type="ECO:0000256" key="11">
    <source>
        <dbReference type="RuleBase" id="RU000363"/>
    </source>
</evidence>
<feature type="domain" description="Ketoreductase" evidence="12">
    <location>
        <begin position="2"/>
        <end position="186"/>
    </location>
</feature>
<dbReference type="EMBL" id="CP000383">
    <property type="protein sequence ID" value="ABG60854.1"/>
    <property type="molecule type" value="Genomic_DNA"/>
</dbReference>
<evidence type="ECO:0000256" key="3">
    <source>
        <dbReference type="ARBA" id="ARBA00043812"/>
    </source>
</evidence>
<dbReference type="SUPFAM" id="SSF51735">
    <property type="entry name" value="NAD(P)-binding Rossmann-fold domains"/>
    <property type="match status" value="1"/>
</dbReference>
<dbReference type="Pfam" id="PF00106">
    <property type="entry name" value="adh_short"/>
    <property type="match status" value="1"/>
</dbReference>
<dbReference type="InterPro" id="IPR002347">
    <property type="entry name" value="SDR_fam"/>
</dbReference>
<proteinExistence type="inferred from homology"/>
<organism evidence="13 14">
    <name type="scientific">Cytophaga hutchinsonii (strain ATCC 33406 / DSM 1761 / CIP 103989 / NBRC 15051 / NCIMB 9469 / D465)</name>
    <dbReference type="NCBI Taxonomy" id="269798"/>
    <lineage>
        <taxon>Bacteria</taxon>
        <taxon>Pseudomonadati</taxon>
        <taxon>Bacteroidota</taxon>
        <taxon>Cytophagia</taxon>
        <taxon>Cytophagales</taxon>
        <taxon>Cytophagaceae</taxon>
        <taxon>Cytophaga</taxon>
    </lineage>
</organism>
<dbReference type="PROSITE" id="PS00061">
    <property type="entry name" value="ADH_SHORT"/>
    <property type="match status" value="1"/>
</dbReference>
<dbReference type="Gene3D" id="3.40.50.720">
    <property type="entry name" value="NAD(P)-binding Rossmann-like Domain"/>
    <property type="match status" value="1"/>
</dbReference>
<dbReference type="OrthoDB" id="9808814at2"/>
<evidence type="ECO:0000259" key="12">
    <source>
        <dbReference type="SMART" id="SM00822"/>
    </source>
</evidence>
<dbReference type="InterPro" id="IPR036291">
    <property type="entry name" value="NAD(P)-bd_dom_sf"/>
</dbReference>